<evidence type="ECO:0000259" key="3">
    <source>
        <dbReference type="Pfam" id="PF01656"/>
    </source>
</evidence>
<evidence type="ECO:0000256" key="1">
    <source>
        <dbReference type="ARBA" id="ARBA00022741"/>
    </source>
</evidence>
<dbReference type="GO" id="GO:0009898">
    <property type="term" value="C:cytoplasmic side of plasma membrane"/>
    <property type="evidence" value="ECO:0007669"/>
    <property type="project" value="TreeGrafter"/>
</dbReference>
<keyword evidence="5" id="KW-1185">Reference proteome</keyword>
<keyword evidence="2" id="KW-0067">ATP-binding</keyword>
<evidence type="ECO:0000313" key="4">
    <source>
        <dbReference type="EMBL" id="TPD62014.1"/>
    </source>
</evidence>
<dbReference type="AlphaFoldDB" id="A0A501PPW9"/>
<dbReference type="InterPro" id="IPR027417">
    <property type="entry name" value="P-loop_NTPase"/>
</dbReference>
<gene>
    <name evidence="4" type="ORF">FIV46_07385</name>
</gene>
<name>A0A501PPW9_9PROT</name>
<reference evidence="5" key="1">
    <citation type="submission" date="2019-06" db="EMBL/GenBank/DDBJ databases">
        <title>The complete genome of Emcibacter congregatus ZYLT.</title>
        <authorList>
            <person name="Zhao Z."/>
        </authorList>
    </citation>
    <scope>NUCLEOTIDE SEQUENCE [LARGE SCALE GENOMIC DNA]</scope>
    <source>
        <strain evidence="5">MCCC 1A06723</strain>
    </source>
</reference>
<dbReference type="CDD" id="cd02038">
    <property type="entry name" value="FlhG-like"/>
    <property type="match status" value="1"/>
</dbReference>
<dbReference type="InterPro" id="IPR050625">
    <property type="entry name" value="ParA/MinD_ATPase"/>
</dbReference>
<dbReference type="EMBL" id="VFIY01000005">
    <property type="protein sequence ID" value="TPD62014.1"/>
    <property type="molecule type" value="Genomic_DNA"/>
</dbReference>
<keyword evidence="1" id="KW-0547">Nucleotide-binding</keyword>
<dbReference type="PANTHER" id="PTHR43384:SF4">
    <property type="entry name" value="CELLULOSE BIOSYNTHESIS PROTEIN BCSQ-RELATED"/>
    <property type="match status" value="1"/>
</dbReference>
<dbReference type="GO" id="GO:0016887">
    <property type="term" value="F:ATP hydrolysis activity"/>
    <property type="evidence" value="ECO:0007669"/>
    <property type="project" value="TreeGrafter"/>
</dbReference>
<feature type="domain" description="CobQ/CobB/MinD/ParA nucleotide binding" evidence="3">
    <location>
        <begin position="12"/>
        <end position="234"/>
    </location>
</feature>
<dbReference type="InterPro" id="IPR002586">
    <property type="entry name" value="CobQ/CobB/MinD/ParA_Nub-bd_dom"/>
</dbReference>
<comment type="caution">
    <text evidence="4">The sequence shown here is derived from an EMBL/GenBank/DDBJ whole genome shotgun (WGS) entry which is preliminary data.</text>
</comment>
<dbReference type="Gene3D" id="3.40.50.300">
    <property type="entry name" value="P-loop containing nucleotide triphosphate hydrolases"/>
    <property type="match status" value="1"/>
</dbReference>
<dbReference type="GO" id="GO:0051782">
    <property type="term" value="P:negative regulation of cell division"/>
    <property type="evidence" value="ECO:0007669"/>
    <property type="project" value="TreeGrafter"/>
</dbReference>
<dbReference type="InterPro" id="IPR025501">
    <property type="entry name" value="MinD_FleN"/>
</dbReference>
<evidence type="ECO:0000256" key="2">
    <source>
        <dbReference type="ARBA" id="ARBA00022840"/>
    </source>
</evidence>
<dbReference type="Pfam" id="PF01656">
    <property type="entry name" value="CbiA"/>
    <property type="match status" value="1"/>
</dbReference>
<dbReference type="PANTHER" id="PTHR43384">
    <property type="entry name" value="SEPTUM SITE-DETERMINING PROTEIN MIND HOMOLOG, CHLOROPLASTIC-RELATED"/>
    <property type="match status" value="1"/>
</dbReference>
<dbReference type="Proteomes" id="UP000319148">
    <property type="component" value="Unassembled WGS sequence"/>
</dbReference>
<dbReference type="GO" id="GO:0005829">
    <property type="term" value="C:cytosol"/>
    <property type="evidence" value="ECO:0007669"/>
    <property type="project" value="TreeGrafter"/>
</dbReference>
<dbReference type="OrthoDB" id="9816297at2"/>
<dbReference type="GO" id="GO:0005524">
    <property type="term" value="F:ATP binding"/>
    <property type="evidence" value="ECO:0007669"/>
    <property type="project" value="UniProtKB-KW"/>
</dbReference>
<protein>
    <submittedName>
        <fullName evidence="4">MinD/ParA family protein</fullName>
    </submittedName>
</protein>
<accession>A0A501PPW9</accession>
<sequence length="255" mass="27495">MTTNASDTHKLITIASGKGGVGKTWLSSTIAHTLARKGKHVLLFDGDLGLANIDIQLGLTPDKDLSMVFSGRITLDQAVTSYADPSNSKVTFDVISGQSGSGALASIKQEALQTLGQEILKLKQSYDYTLLDLGAGVETSVTAFSSISGHIVVVVTGDPTSLTDAYAFIKITRMRNPDSRISIVVNMVKDRHAGKRVYEALKKACENFLKFTPDYLGAVRQDDHVVSAIRHQQPLLSRHPECPAGDDVTEIVKKL</sequence>
<evidence type="ECO:0000313" key="5">
    <source>
        <dbReference type="Proteomes" id="UP000319148"/>
    </source>
</evidence>
<dbReference type="PIRSF" id="PIRSF003092">
    <property type="entry name" value="MinD"/>
    <property type="match status" value="1"/>
</dbReference>
<dbReference type="RefSeq" id="WP_139939960.1">
    <property type="nucleotide sequence ID" value="NZ_JBHSYP010000003.1"/>
</dbReference>
<organism evidence="4 5">
    <name type="scientific">Emcibacter nanhaiensis</name>
    <dbReference type="NCBI Taxonomy" id="1505037"/>
    <lineage>
        <taxon>Bacteria</taxon>
        <taxon>Pseudomonadati</taxon>
        <taxon>Pseudomonadota</taxon>
        <taxon>Alphaproteobacteria</taxon>
        <taxon>Emcibacterales</taxon>
        <taxon>Emcibacteraceae</taxon>
        <taxon>Emcibacter</taxon>
    </lineage>
</organism>
<dbReference type="SUPFAM" id="SSF52540">
    <property type="entry name" value="P-loop containing nucleoside triphosphate hydrolases"/>
    <property type="match status" value="1"/>
</dbReference>
<proteinExistence type="predicted"/>
<dbReference type="InterPro" id="IPR033875">
    <property type="entry name" value="FlhG"/>
</dbReference>